<dbReference type="GeneID" id="6075140"/>
<feature type="compositionally biased region" description="Polar residues" evidence="1">
    <location>
        <begin position="154"/>
        <end position="164"/>
    </location>
</feature>
<gene>
    <name evidence="2" type="ORF">LACBIDRAFT_293747</name>
</gene>
<feature type="compositionally biased region" description="Polar residues" evidence="1">
    <location>
        <begin position="79"/>
        <end position="96"/>
    </location>
</feature>
<evidence type="ECO:0000313" key="2">
    <source>
        <dbReference type="EMBL" id="EDR10146.1"/>
    </source>
</evidence>
<dbReference type="RefSeq" id="XP_001879531.1">
    <property type="nucleotide sequence ID" value="XM_001879496.1"/>
</dbReference>
<organism evidence="3">
    <name type="scientific">Laccaria bicolor (strain S238N-H82 / ATCC MYA-4686)</name>
    <name type="common">Bicoloured deceiver</name>
    <name type="synonym">Laccaria laccata var. bicolor</name>
    <dbReference type="NCBI Taxonomy" id="486041"/>
    <lineage>
        <taxon>Eukaryota</taxon>
        <taxon>Fungi</taxon>
        <taxon>Dikarya</taxon>
        <taxon>Basidiomycota</taxon>
        <taxon>Agaricomycotina</taxon>
        <taxon>Agaricomycetes</taxon>
        <taxon>Agaricomycetidae</taxon>
        <taxon>Agaricales</taxon>
        <taxon>Agaricineae</taxon>
        <taxon>Hydnangiaceae</taxon>
        <taxon>Laccaria</taxon>
    </lineage>
</organism>
<feature type="compositionally biased region" description="Polar residues" evidence="1">
    <location>
        <begin position="345"/>
        <end position="358"/>
    </location>
</feature>
<dbReference type="OrthoDB" id="2952737at2759"/>
<proteinExistence type="predicted"/>
<dbReference type="AlphaFoldDB" id="B0D667"/>
<dbReference type="EMBL" id="DS547098">
    <property type="protein sequence ID" value="EDR10146.1"/>
    <property type="molecule type" value="Genomic_DNA"/>
</dbReference>
<feature type="compositionally biased region" description="Polar residues" evidence="1">
    <location>
        <begin position="187"/>
        <end position="202"/>
    </location>
</feature>
<evidence type="ECO:0000313" key="3">
    <source>
        <dbReference type="Proteomes" id="UP000001194"/>
    </source>
</evidence>
<reference evidence="2 3" key="1">
    <citation type="journal article" date="2008" name="Nature">
        <title>The genome of Laccaria bicolor provides insights into mycorrhizal symbiosis.</title>
        <authorList>
            <person name="Martin F."/>
            <person name="Aerts A."/>
            <person name="Ahren D."/>
            <person name="Brun A."/>
            <person name="Danchin E.G.J."/>
            <person name="Duchaussoy F."/>
            <person name="Gibon J."/>
            <person name="Kohler A."/>
            <person name="Lindquist E."/>
            <person name="Pereda V."/>
            <person name="Salamov A."/>
            <person name="Shapiro H.J."/>
            <person name="Wuyts J."/>
            <person name="Blaudez D."/>
            <person name="Buee M."/>
            <person name="Brokstein P."/>
            <person name="Canbaeck B."/>
            <person name="Cohen D."/>
            <person name="Courty P.E."/>
            <person name="Coutinho P.M."/>
            <person name="Delaruelle C."/>
            <person name="Detter J.C."/>
            <person name="Deveau A."/>
            <person name="DiFazio S."/>
            <person name="Duplessis S."/>
            <person name="Fraissinet-Tachet L."/>
            <person name="Lucic E."/>
            <person name="Frey-Klett P."/>
            <person name="Fourrey C."/>
            <person name="Feussner I."/>
            <person name="Gay G."/>
            <person name="Grimwood J."/>
            <person name="Hoegger P.J."/>
            <person name="Jain P."/>
            <person name="Kilaru S."/>
            <person name="Labbe J."/>
            <person name="Lin Y.C."/>
            <person name="Legue V."/>
            <person name="Le Tacon F."/>
            <person name="Marmeisse R."/>
            <person name="Melayah D."/>
            <person name="Montanini B."/>
            <person name="Muratet M."/>
            <person name="Nehls U."/>
            <person name="Niculita-Hirzel H."/>
            <person name="Oudot-Le Secq M.P."/>
            <person name="Peter M."/>
            <person name="Quesneville H."/>
            <person name="Rajashekar B."/>
            <person name="Reich M."/>
            <person name="Rouhier N."/>
            <person name="Schmutz J."/>
            <person name="Yin T."/>
            <person name="Chalot M."/>
            <person name="Henrissat B."/>
            <person name="Kuees U."/>
            <person name="Lucas S."/>
            <person name="Van de Peer Y."/>
            <person name="Podila G.K."/>
            <person name="Polle A."/>
            <person name="Pukkila P.J."/>
            <person name="Richardson P.M."/>
            <person name="Rouze P."/>
            <person name="Sanders I.R."/>
            <person name="Stajich J.E."/>
            <person name="Tunlid A."/>
            <person name="Tuskan G."/>
            <person name="Grigoriev I.V."/>
        </authorList>
    </citation>
    <scope>NUCLEOTIDE SEQUENCE [LARGE SCALE GENOMIC DNA]</scope>
    <source>
        <strain evidence="3">S238N-H82 / ATCC MYA-4686</strain>
    </source>
</reference>
<evidence type="ECO:0000256" key="1">
    <source>
        <dbReference type="SAM" id="MobiDB-lite"/>
    </source>
</evidence>
<feature type="compositionally biased region" description="Polar residues" evidence="1">
    <location>
        <begin position="24"/>
        <end position="35"/>
    </location>
</feature>
<feature type="compositionally biased region" description="Polar residues" evidence="1">
    <location>
        <begin position="288"/>
        <end position="300"/>
    </location>
</feature>
<name>B0D667_LACBS</name>
<keyword evidence="3" id="KW-1185">Reference proteome</keyword>
<accession>B0D667</accession>
<feature type="region of interest" description="Disordered" evidence="1">
    <location>
        <begin position="1"/>
        <end position="331"/>
    </location>
</feature>
<dbReference type="KEGG" id="lbc:LACBIDRAFT_293747"/>
<sequence length="476" mass="50342">MANRKSKSGGQSQGPKQAAGGGASQSPNPQATNKPRSVAAAHRTAAAPRPPQPQPQANAPRLSNGTKHQNPDNGAPKSQGANGSNFVRVSLSSAEATSGHRASQDRSVNQGTPKRNESGLNNGPQKVQRPSPQPNISSKNAAPKPKHSQAFFGGQSSASNSAPKWSNHIREQGVPRPIAEVVAAKQSGHTQPRAQTAQNHTPTPRKDPTFFSASPAHQQQSGKNTASNTFPKVQVATTQAQRPSRGGQSSAPLVQDSGKPSLKSQQQHKGHTPPKPSTNEGKPPMGSALSTVFSLFSTGSEAPGNPSPKSQHAQQGRAPPHSRLAQETSSKGKCFGVMIAIFESADNTPAETPTNDQGKGQPPTEWVLPKVLSSFFSTESKAPGNPSLKSQHAQQHRAPPHPRPVQEIPNEGHKDTPAKSLKNNERQGHPPAESMPPKVLSSIFSTESKGSGNRHRTSPSKRSNTERPRTRASCRR</sequence>
<feature type="compositionally biased region" description="Polar residues" evidence="1">
    <location>
        <begin position="105"/>
        <end position="140"/>
    </location>
</feature>
<protein>
    <submittedName>
        <fullName evidence="2">Predicted protein</fullName>
    </submittedName>
</protein>
<dbReference type="Proteomes" id="UP000001194">
    <property type="component" value="Unassembled WGS sequence"/>
</dbReference>
<feature type="compositionally biased region" description="Polar residues" evidence="1">
    <location>
        <begin position="442"/>
        <end position="451"/>
    </location>
</feature>
<dbReference type="InParanoid" id="B0D667"/>
<feature type="compositionally biased region" description="Basic and acidic residues" evidence="1">
    <location>
        <begin position="410"/>
        <end position="428"/>
    </location>
</feature>
<feature type="compositionally biased region" description="Polar residues" evidence="1">
    <location>
        <begin position="211"/>
        <end position="252"/>
    </location>
</feature>
<feature type="compositionally biased region" description="Polar residues" evidence="1">
    <location>
        <begin position="63"/>
        <end position="72"/>
    </location>
</feature>
<dbReference type="HOGENOM" id="CLU_573727_0_0_1"/>
<dbReference type="STRING" id="486041.B0D667"/>
<feature type="region of interest" description="Disordered" evidence="1">
    <location>
        <begin position="345"/>
        <end position="476"/>
    </location>
</feature>